<proteinExistence type="predicted"/>
<sequence>METSKSVEGINILLQPSVLLCGLENIQSTFHIDSRAQQKGKPGLPLKRVALLREKMANIALLFSILCLSFSQLICFQANAQPTSEFTAGYDYSSGVWKFEGEAYISSGTTATSVMQVFGGSSCAITIML</sequence>
<dbReference type="PANTHER" id="PTHR33681:SF4">
    <property type="entry name" value="OS12G0171100 PROTEIN"/>
    <property type="match status" value="1"/>
</dbReference>
<evidence type="ECO:0000313" key="2">
    <source>
        <dbReference type="Proteomes" id="UP001396334"/>
    </source>
</evidence>
<name>A0ABR2NCG8_9ROSI</name>
<evidence type="ECO:0000313" key="1">
    <source>
        <dbReference type="EMBL" id="KAK8973822.1"/>
    </source>
</evidence>
<organism evidence="1 2">
    <name type="scientific">Hibiscus sabdariffa</name>
    <name type="common">roselle</name>
    <dbReference type="NCBI Taxonomy" id="183260"/>
    <lineage>
        <taxon>Eukaryota</taxon>
        <taxon>Viridiplantae</taxon>
        <taxon>Streptophyta</taxon>
        <taxon>Embryophyta</taxon>
        <taxon>Tracheophyta</taxon>
        <taxon>Spermatophyta</taxon>
        <taxon>Magnoliopsida</taxon>
        <taxon>eudicotyledons</taxon>
        <taxon>Gunneridae</taxon>
        <taxon>Pentapetalae</taxon>
        <taxon>rosids</taxon>
        <taxon>malvids</taxon>
        <taxon>Malvales</taxon>
        <taxon>Malvaceae</taxon>
        <taxon>Malvoideae</taxon>
        <taxon>Hibiscus</taxon>
    </lineage>
</organism>
<protein>
    <submittedName>
        <fullName evidence="1">Uncharacterized protein</fullName>
    </submittedName>
</protein>
<dbReference type="PANTHER" id="PTHR33681">
    <property type="entry name" value="BINDING PROTEIN, PUTATIVE, EXPRESSED-RELATED"/>
    <property type="match status" value="1"/>
</dbReference>
<accession>A0ABR2NCG8</accession>
<reference evidence="1 2" key="1">
    <citation type="journal article" date="2024" name="G3 (Bethesda)">
        <title>Genome assembly of Hibiscus sabdariffa L. provides insights into metabolisms of medicinal natural products.</title>
        <authorList>
            <person name="Kim T."/>
        </authorList>
    </citation>
    <scope>NUCLEOTIDE SEQUENCE [LARGE SCALE GENOMIC DNA]</scope>
    <source>
        <strain evidence="1">TK-2024</strain>
        <tissue evidence="1">Old leaves</tissue>
    </source>
</reference>
<keyword evidence="2" id="KW-1185">Reference proteome</keyword>
<dbReference type="EMBL" id="JBBPBN010000176">
    <property type="protein sequence ID" value="KAK8973822.1"/>
    <property type="molecule type" value="Genomic_DNA"/>
</dbReference>
<gene>
    <name evidence="1" type="ORF">V6N11_032952</name>
</gene>
<comment type="caution">
    <text evidence="1">The sequence shown here is derived from an EMBL/GenBank/DDBJ whole genome shotgun (WGS) entry which is preliminary data.</text>
</comment>
<dbReference type="Proteomes" id="UP001396334">
    <property type="component" value="Unassembled WGS sequence"/>
</dbReference>